<evidence type="ECO:0000313" key="3">
    <source>
        <dbReference type="Proteomes" id="UP000818029"/>
    </source>
</evidence>
<dbReference type="RefSeq" id="XP_016748389.1">
    <property type="nucleotide sequence ID" value="XM_016892900.2"/>
</dbReference>
<evidence type="ECO:0000313" key="4">
    <source>
        <dbReference type="RefSeq" id="XP_016748389.1"/>
    </source>
</evidence>
<gene>
    <name evidence="4" type="primary">LOC107957385</name>
</gene>
<feature type="domain" description="Retrovirus-related Pol polyprotein from transposon TNT 1-94-like beta-barrel" evidence="2">
    <location>
        <begin position="180"/>
        <end position="226"/>
    </location>
</feature>
<feature type="compositionally biased region" description="Low complexity" evidence="1">
    <location>
        <begin position="9"/>
        <end position="20"/>
    </location>
</feature>
<feature type="region of interest" description="Disordered" evidence="1">
    <location>
        <begin position="39"/>
        <end position="61"/>
    </location>
</feature>
<dbReference type="PaxDb" id="3635-A0A1U8PDN7"/>
<reference evidence="3" key="1">
    <citation type="journal article" date="2020" name="Nat. Genet.">
        <title>Genomic diversifications of five Gossypium allopolyploid species and their impact on cotton improvement.</title>
        <authorList>
            <person name="Chen Z.J."/>
            <person name="Sreedasyam A."/>
            <person name="Ando A."/>
            <person name="Song Q."/>
            <person name="De Santiago L.M."/>
            <person name="Hulse-Kemp A.M."/>
            <person name="Ding M."/>
            <person name="Ye W."/>
            <person name="Kirkbride R.C."/>
            <person name="Jenkins J."/>
            <person name="Plott C."/>
            <person name="Lovell J."/>
            <person name="Lin Y.M."/>
            <person name="Vaughn R."/>
            <person name="Liu B."/>
            <person name="Simpson S."/>
            <person name="Scheffler B.E."/>
            <person name="Wen L."/>
            <person name="Saski C.A."/>
            <person name="Grover C.E."/>
            <person name="Hu G."/>
            <person name="Conover J.L."/>
            <person name="Carlson J.W."/>
            <person name="Shu S."/>
            <person name="Boston L.B."/>
            <person name="Williams M."/>
            <person name="Peterson D.G."/>
            <person name="McGee K."/>
            <person name="Jones D.C."/>
            <person name="Wendel J.F."/>
            <person name="Stelly D.M."/>
            <person name="Grimwood J."/>
            <person name="Schmutz J."/>
        </authorList>
    </citation>
    <scope>NUCLEOTIDE SEQUENCE [LARGE SCALE GENOMIC DNA]</scope>
    <source>
        <strain evidence="3">cv. TM-1</strain>
    </source>
</reference>
<dbReference type="Proteomes" id="UP000818029">
    <property type="component" value="Chromosome A05"/>
</dbReference>
<feature type="region of interest" description="Disordered" evidence="1">
    <location>
        <begin position="1"/>
        <end position="26"/>
    </location>
</feature>
<dbReference type="AlphaFoldDB" id="A0A1U8PDN7"/>
<reference evidence="4" key="2">
    <citation type="submission" date="2025-08" db="UniProtKB">
        <authorList>
            <consortium name="RefSeq"/>
        </authorList>
    </citation>
    <scope>IDENTIFICATION</scope>
</reference>
<protein>
    <recommendedName>
        <fullName evidence="2">Retrovirus-related Pol polyprotein from transposon TNT 1-94-like beta-barrel domain-containing protein</fullName>
    </recommendedName>
</protein>
<name>A0A1U8PDN7_GOSHI</name>
<dbReference type="InterPro" id="IPR054722">
    <property type="entry name" value="PolX-like_BBD"/>
</dbReference>
<organism evidence="3 4">
    <name type="scientific">Gossypium hirsutum</name>
    <name type="common">Upland cotton</name>
    <name type="synonym">Gossypium mexicanum</name>
    <dbReference type="NCBI Taxonomy" id="3635"/>
    <lineage>
        <taxon>Eukaryota</taxon>
        <taxon>Viridiplantae</taxon>
        <taxon>Streptophyta</taxon>
        <taxon>Embryophyta</taxon>
        <taxon>Tracheophyta</taxon>
        <taxon>Spermatophyta</taxon>
        <taxon>Magnoliopsida</taxon>
        <taxon>eudicotyledons</taxon>
        <taxon>Gunneridae</taxon>
        <taxon>Pentapetalae</taxon>
        <taxon>rosids</taxon>
        <taxon>malvids</taxon>
        <taxon>Malvales</taxon>
        <taxon>Malvaceae</taxon>
        <taxon>Malvoideae</taxon>
        <taxon>Gossypium</taxon>
    </lineage>
</organism>
<evidence type="ECO:0000259" key="2">
    <source>
        <dbReference type="Pfam" id="PF22936"/>
    </source>
</evidence>
<sequence>MRFTHSFSQNQLGPGQNQPPNWTPAGCFGGPMHGNYAGPHNALDGHLPRLGPSRPNMVGHHHGLPRPFTHCNGFDDGHLNGNLNNFAPISNFVQVGYPLRCNSGVEAGCGPLAPPMHWRTKPQACVYSGSDLCIGLPRVGDLHASDYSDCSGSHVNTAQIGTNGDGSDSYIPMPVGTASWYPDSGASNHVCRDGSALHDSSPYFSKSSLLMGDGTPTPISSVGNCVLPT</sequence>
<dbReference type="Pfam" id="PF22936">
    <property type="entry name" value="Pol_BBD"/>
    <property type="match status" value="1"/>
</dbReference>
<dbReference type="OrthoDB" id="1019955at2759"/>
<dbReference type="KEGG" id="ghi:107957385"/>
<keyword evidence="3" id="KW-1185">Reference proteome</keyword>
<evidence type="ECO:0000256" key="1">
    <source>
        <dbReference type="SAM" id="MobiDB-lite"/>
    </source>
</evidence>
<proteinExistence type="predicted"/>
<dbReference type="GeneID" id="107957385"/>
<accession>A0A1U8PDN7</accession>